<protein>
    <submittedName>
        <fullName evidence="8">DNA-dependent metalloprotease WSS1</fullName>
    </submittedName>
</protein>
<feature type="domain" description="WLM" evidence="7">
    <location>
        <begin position="1"/>
        <end position="196"/>
    </location>
</feature>
<dbReference type="OrthoDB" id="261960at2759"/>
<dbReference type="EMBL" id="QGMK01001176">
    <property type="protein sequence ID" value="TVY73134.1"/>
    <property type="molecule type" value="Genomic_DNA"/>
</dbReference>
<reference evidence="8 9" key="1">
    <citation type="submission" date="2018-05" db="EMBL/GenBank/DDBJ databases">
        <title>Genome sequencing and assembly of the regulated plant pathogen Lachnellula willkommii and related sister species for the development of diagnostic species identification markers.</title>
        <authorList>
            <person name="Giroux E."/>
            <person name="Bilodeau G."/>
        </authorList>
    </citation>
    <scope>NUCLEOTIDE SEQUENCE [LARGE SCALE GENOMIC DNA]</scope>
    <source>
        <strain evidence="8 9">CBS 268.59</strain>
    </source>
</reference>
<keyword evidence="8" id="KW-0378">Hydrolase</keyword>
<dbReference type="InterPro" id="IPR053000">
    <property type="entry name" value="WSS1-like_metalloprotease"/>
</dbReference>
<dbReference type="AlphaFoldDB" id="A0A8T9BZC1"/>
<dbReference type="GO" id="GO:0008270">
    <property type="term" value="F:zinc ion binding"/>
    <property type="evidence" value="ECO:0007669"/>
    <property type="project" value="UniProtKB-KW"/>
</dbReference>
<dbReference type="PROSITE" id="PS50199">
    <property type="entry name" value="ZF_RANBP2_2"/>
    <property type="match status" value="1"/>
</dbReference>
<proteinExistence type="predicted"/>
<dbReference type="Proteomes" id="UP000469558">
    <property type="component" value="Unassembled WGS sequence"/>
</dbReference>
<dbReference type="InterPro" id="IPR013536">
    <property type="entry name" value="WLM_dom"/>
</dbReference>
<dbReference type="PANTHER" id="PTHR46622:SF1">
    <property type="entry name" value="DNA-DEPENDENT METALLOPROTEASE WSS1"/>
    <property type="match status" value="1"/>
</dbReference>
<feature type="compositionally biased region" description="Pro residues" evidence="5">
    <location>
        <begin position="327"/>
        <end position="336"/>
    </location>
</feature>
<feature type="compositionally biased region" description="Low complexity" evidence="5">
    <location>
        <begin position="276"/>
        <end position="287"/>
    </location>
</feature>
<keyword evidence="1" id="KW-0479">Metal-binding</keyword>
<evidence type="ECO:0000313" key="9">
    <source>
        <dbReference type="Proteomes" id="UP000469558"/>
    </source>
</evidence>
<evidence type="ECO:0000313" key="8">
    <source>
        <dbReference type="EMBL" id="TVY73134.1"/>
    </source>
</evidence>
<keyword evidence="3" id="KW-0862">Zinc</keyword>
<evidence type="ECO:0000256" key="4">
    <source>
        <dbReference type="PROSITE-ProRule" id="PRU00322"/>
    </source>
</evidence>
<comment type="caution">
    <text evidence="8">The sequence shown here is derived from an EMBL/GenBank/DDBJ whole genome shotgun (WGS) entry which is preliminary data.</text>
</comment>
<evidence type="ECO:0000256" key="1">
    <source>
        <dbReference type="ARBA" id="ARBA00022723"/>
    </source>
</evidence>
<sequence length="420" mass="46441">MSEIDALVREYSHLKDLPREKEALHTLKKIASLVKPIMRARNWKVGVLTEFYPTESNLLGLNVNKGQKICLRLRHATDKSQFLPIEMVLDTMLHELAHNVVGPHNEQFHALWDQQRKEMEDLQNKGYTGEGFMSEGHRLGGRGRIPIAEAQRIARAAAEKRRNLYAGSGQKLGGRPVLAGTDIRQVIVAAIERRRTVLKGCEAGENMNEKERNDIVEQATRNGFKTQAAEDEANERAIQQAMWELVQEDQKKEYGDDYIASTPANPSGNGAGKFGASQPAKAKPSAATSRPDAVPPPPRQPPKHVSRLVANSTAKKPKPVPKKEAPVPAPDPPSPDPGVNGWTCDACTLHNPLNFLSCDACTAERPPEVTQKIAAEERKQVKTAQPLGLRSSTWTCRKCTTRMENNWWTCSTCGAMKASS</sequence>
<dbReference type="InterPro" id="IPR001876">
    <property type="entry name" value="Znf_RanBP2"/>
</dbReference>
<dbReference type="PROSITE" id="PS51397">
    <property type="entry name" value="WLM"/>
    <property type="match status" value="1"/>
</dbReference>
<keyword evidence="2 4" id="KW-0863">Zinc-finger</keyword>
<dbReference type="Gene3D" id="2.30.30.380">
    <property type="entry name" value="Zn-finger domain of Sec23/24"/>
    <property type="match status" value="1"/>
</dbReference>
<dbReference type="GO" id="GO:0006281">
    <property type="term" value="P:DNA repair"/>
    <property type="evidence" value="ECO:0007669"/>
    <property type="project" value="TreeGrafter"/>
</dbReference>
<dbReference type="GO" id="GO:0008237">
    <property type="term" value="F:metallopeptidase activity"/>
    <property type="evidence" value="ECO:0007669"/>
    <property type="project" value="UniProtKB-KW"/>
</dbReference>
<keyword evidence="9" id="KW-1185">Reference proteome</keyword>
<gene>
    <name evidence="8" type="primary">WSS1</name>
    <name evidence="8" type="ORF">LSUE1_G007421</name>
</gene>
<evidence type="ECO:0000256" key="5">
    <source>
        <dbReference type="SAM" id="MobiDB-lite"/>
    </source>
</evidence>
<name>A0A8T9BZC1_9HELO</name>
<organism evidence="8 9">
    <name type="scientific">Lachnellula suecica</name>
    <dbReference type="NCBI Taxonomy" id="602035"/>
    <lineage>
        <taxon>Eukaryota</taxon>
        <taxon>Fungi</taxon>
        <taxon>Dikarya</taxon>
        <taxon>Ascomycota</taxon>
        <taxon>Pezizomycotina</taxon>
        <taxon>Leotiomycetes</taxon>
        <taxon>Helotiales</taxon>
        <taxon>Lachnaceae</taxon>
        <taxon>Lachnellula</taxon>
    </lineage>
</organism>
<dbReference type="PANTHER" id="PTHR46622">
    <property type="entry name" value="DNA-DEPENDENT METALLOPROTEASE WSS1"/>
    <property type="match status" value="1"/>
</dbReference>
<evidence type="ECO:0000256" key="3">
    <source>
        <dbReference type="ARBA" id="ARBA00022833"/>
    </source>
</evidence>
<keyword evidence="8" id="KW-0645">Protease</keyword>
<keyword evidence="8" id="KW-0482">Metalloprotease</keyword>
<feature type="domain" description="RanBP2-type" evidence="6">
    <location>
        <begin position="336"/>
        <end position="367"/>
    </location>
</feature>
<evidence type="ECO:0000259" key="7">
    <source>
        <dbReference type="PROSITE" id="PS51397"/>
    </source>
</evidence>
<evidence type="ECO:0000256" key="2">
    <source>
        <dbReference type="ARBA" id="ARBA00022771"/>
    </source>
</evidence>
<accession>A0A8T9BZC1</accession>
<dbReference type="PROSITE" id="PS01358">
    <property type="entry name" value="ZF_RANBP2_1"/>
    <property type="match status" value="1"/>
</dbReference>
<feature type="region of interest" description="Disordered" evidence="5">
    <location>
        <begin position="257"/>
        <end position="337"/>
    </location>
</feature>
<dbReference type="GO" id="GO:0005634">
    <property type="term" value="C:nucleus"/>
    <property type="evidence" value="ECO:0007669"/>
    <property type="project" value="TreeGrafter"/>
</dbReference>
<dbReference type="Pfam" id="PF08325">
    <property type="entry name" value="WLM"/>
    <property type="match status" value="1"/>
</dbReference>
<evidence type="ECO:0000259" key="6">
    <source>
        <dbReference type="PROSITE" id="PS50199"/>
    </source>
</evidence>